<feature type="compositionally biased region" description="Polar residues" evidence="1">
    <location>
        <begin position="30"/>
        <end position="55"/>
    </location>
</feature>
<keyword evidence="3" id="KW-1185">Reference proteome</keyword>
<gene>
    <name evidence="2" type="ORF">COHA_007485</name>
</gene>
<dbReference type="EMBL" id="JADXDR010000119">
    <property type="protein sequence ID" value="KAI7838683.1"/>
    <property type="molecule type" value="Genomic_DNA"/>
</dbReference>
<feature type="region of interest" description="Disordered" evidence="1">
    <location>
        <begin position="23"/>
        <end position="55"/>
    </location>
</feature>
<name>A0AAD5H2H8_9CHLO</name>
<dbReference type="Proteomes" id="UP001205105">
    <property type="component" value="Unassembled WGS sequence"/>
</dbReference>
<organism evidence="2 3">
    <name type="scientific">Chlorella ohadii</name>
    <dbReference type="NCBI Taxonomy" id="2649997"/>
    <lineage>
        <taxon>Eukaryota</taxon>
        <taxon>Viridiplantae</taxon>
        <taxon>Chlorophyta</taxon>
        <taxon>core chlorophytes</taxon>
        <taxon>Trebouxiophyceae</taxon>
        <taxon>Chlorellales</taxon>
        <taxon>Chlorellaceae</taxon>
        <taxon>Chlorella clade</taxon>
        <taxon>Chlorella</taxon>
    </lineage>
</organism>
<comment type="caution">
    <text evidence="2">The sequence shown here is derived from an EMBL/GenBank/DDBJ whole genome shotgun (WGS) entry which is preliminary data.</text>
</comment>
<reference evidence="2" key="1">
    <citation type="submission" date="2020-11" db="EMBL/GenBank/DDBJ databases">
        <title>Chlorella ohadii genome sequencing and assembly.</title>
        <authorList>
            <person name="Murik O."/>
            <person name="Treves H."/>
            <person name="Kedem I."/>
            <person name="Shotland Y."/>
            <person name="Kaplan A."/>
        </authorList>
    </citation>
    <scope>NUCLEOTIDE SEQUENCE</scope>
    <source>
        <strain evidence="2">1</strain>
    </source>
</reference>
<evidence type="ECO:0000313" key="3">
    <source>
        <dbReference type="Proteomes" id="UP001205105"/>
    </source>
</evidence>
<accession>A0AAD5H2H8</accession>
<sequence length="224" mass="22542">MSDQAQKAVQQAQVDAQKRIAAMGIEARTGGSTQQQGVTANQASTTTRPDPSNRSVGAVVMPTGAASINPDAGKVLEATPGPVVTPPVDTPDIPSLFKNLPSIPDTGLSNLPSVLASAEGTAAAEAGNALAISFTRATGVVQAGCQGGTNFALAISLANAAVVGGQPFVSSVNRSLARQFPASRCSRCYTKTISNANTIAQSLRGNDGFSSASSINFALGVCLP</sequence>
<proteinExistence type="predicted"/>
<evidence type="ECO:0000313" key="2">
    <source>
        <dbReference type="EMBL" id="KAI7838683.1"/>
    </source>
</evidence>
<dbReference type="AlphaFoldDB" id="A0AAD5H2H8"/>
<evidence type="ECO:0000256" key="1">
    <source>
        <dbReference type="SAM" id="MobiDB-lite"/>
    </source>
</evidence>
<protein>
    <submittedName>
        <fullName evidence="2">Uncharacterized protein</fullName>
    </submittedName>
</protein>